<dbReference type="InterPro" id="IPR020422">
    <property type="entry name" value="TYR_PHOSPHATASE_DUAL_dom"/>
</dbReference>
<dbReference type="PANTHER" id="PTHR46588:SF1">
    <property type="entry name" value="SERINE_THREONINE_TYROSINE-INTERACTING PROTEIN"/>
    <property type="match status" value="1"/>
</dbReference>
<dbReference type="InterPro" id="IPR052449">
    <property type="entry name" value="STYX-Interacting_Phosphatase"/>
</dbReference>
<sequence>MAARNETIPAAPYSYRPPSPPFIHIPVVQRDQTELCHPLDLMPSYEHVDPAELTSNDITIITRNVVQIATDRAATWYYEQRREAQSILDFLYLGPTAIIRNHDFLRDEGITLVMVVRDARQASRTLASVDKATAALGIPAVYLDIQSPFHLVGIFPDMIRQINRHLLDVYHGQAQGKDETGQVFVKSDNFRHGRVLVTCETGNDRSAAVVAAYIMAMFRKDMVTTLQFINVQRFCCGFDEDLKRALFSWQDIVRAQSAVIMDSRFQKTSQAQGRPAASKSDTKRRLDDMMDDYVDGHGAAADSATDRERFSGREAFVPFMDVA</sequence>
<dbReference type="Gene3D" id="3.90.190.10">
    <property type="entry name" value="Protein tyrosine phosphatase superfamily"/>
    <property type="match status" value="1"/>
</dbReference>
<organism evidence="3 4">
    <name type="scientific">Cladobotryum mycophilum</name>
    <dbReference type="NCBI Taxonomy" id="491253"/>
    <lineage>
        <taxon>Eukaryota</taxon>
        <taxon>Fungi</taxon>
        <taxon>Dikarya</taxon>
        <taxon>Ascomycota</taxon>
        <taxon>Pezizomycotina</taxon>
        <taxon>Sordariomycetes</taxon>
        <taxon>Hypocreomycetidae</taxon>
        <taxon>Hypocreales</taxon>
        <taxon>Hypocreaceae</taxon>
        <taxon>Cladobotryum</taxon>
    </lineage>
</organism>
<evidence type="ECO:0000259" key="2">
    <source>
        <dbReference type="SMART" id="SM00195"/>
    </source>
</evidence>
<reference evidence="3 4" key="1">
    <citation type="submission" date="2024-01" db="EMBL/GenBank/DDBJ databases">
        <title>Complete genome of Cladobotryum mycophilum ATHUM6906.</title>
        <authorList>
            <person name="Christinaki A.C."/>
            <person name="Myridakis A.I."/>
            <person name="Kouvelis V.N."/>
        </authorList>
    </citation>
    <scope>NUCLEOTIDE SEQUENCE [LARGE SCALE GENOMIC DNA]</scope>
    <source>
        <strain evidence="3 4">ATHUM6906</strain>
    </source>
</reference>
<feature type="domain" description="Tyrosine-protein phosphatase" evidence="2">
    <location>
        <begin position="83"/>
        <end position="252"/>
    </location>
</feature>
<dbReference type="CDD" id="cd14498">
    <property type="entry name" value="DSP"/>
    <property type="match status" value="1"/>
</dbReference>
<dbReference type="PANTHER" id="PTHR46588">
    <property type="entry name" value="SERINE/THREONINE/TYROSINE-INTERACTING PROTEIN"/>
    <property type="match status" value="1"/>
</dbReference>
<dbReference type="Proteomes" id="UP001338125">
    <property type="component" value="Unassembled WGS sequence"/>
</dbReference>
<protein>
    <recommendedName>
        <fullName evidence="2">Tyrosine-protein phosphatase domain-containing protein</fullName>
    </recommendedName>
</protein>
<accession>A0ABR0SH78</accession>
<keyword evidence="4" id="KW-1185">Reference proteome</keyword>
<comment type="caution">
    <text evidence="3">The sequence shown here is derived from an EMBL/GenBank/DDBJ whole genome shotgun (WGS) entry which is preliminary data.</text>
</comment>
<dbReference type="Pfam" id="PF00782">
    <property type="entry name" value="DSPc"/>
    <property type="match status" value="1"/>
</dbReference>
<evidence type="ECO:0000313" key="4">
    <source>
        <dbReference type="Proteomes" id="UP001338125"/>
    </source>
</evidence>
<name>A0ABR0SH78_9HYPO</name>
<evidence type="ECO:0000256" key="1">
    <source>
        <dbReference type="ARBA" id="ARBA00009649"/>
    </source>
</evidence>
<proteinExistence type="inferred from homology"/>
<dbReference type="InterPro" id="IPR000340">
    <property type="entry name" value="Dual-sp_phosphatase_cat-dom"/>
</dbReference>
<dbReference type="InterPro" id="IPR029021">
    <property type="entry name" value="Prot-tyrosine_phosphatase-like"/>
</dbReference>
<dbReference type="EMBL" id="JAVFKD010000014">
    <property type="protein sequence ID" value="KAK5991503.1"/>
    <property type="molecule type" value="Genomic_DNA"/>
</dbReference>
<evidence type="ECO:0000313" key="3">
    <source>
        <dbReference type="EMBL" id="KAK5991503.1"/>
    </source>
</evidence>
<gene>
    <name evidence="3" type="ORF">PT974_09786</name>
</gene>
<dbReference type="SMART" id="SM00195">
    <property type="entry name" value="DSPc"/>
    <property type="match status" value="1"/>
</dbReference>
<comment type="similarity">
    <text evidence="1">Belongs to the protein-tyrosine phosphatase family. Non-receptor class subfamily.</text>
</comment>
<dbReference type="SUPFAM" id="SSF52799">
    <property type="entry name" value="(Phosphotyrosine protein) phosphatases II"/>
    <property type="match status" value="1"/>
</dbReference>